<gene>
    <name evidence="1" type="ORF">DILT_LOCUS12152</name>
</gene>
<evidence type="ECO:0000313" key="2">
    <source>
        <dbReference type="Proteomes" id="UP000281553"/>
    </source>
</evidence>
<name>A0A3P7MEL0_DIBLA</name>
<dbReference type="Proteomes" id="UP000281553">
    <property type="component" value="Unassembled WGS sequence"/>
</dbReference>
<organism evidence="1 2">
    <name type="scientific">Dibothriocephalus latus</name>
    <name type="common">Fish tapeworm</name>
    <name type="synonym">Diphyllobothrium latum</name>
    <dbReference type="NCBI Taxonomy" id="60516"/>
    <lineage>
        <taxon>Eukaryota</taxon>
        <taxon>Metazoa</taxon>
        <taxon>Spiralia</taxon>
        <taxon>Lophotrochozoa</taxon>
        <taxon>Platyhelminthes</taxon>
        <taxon>Cestoda</taxon>
        <taxon>Eucestoda</taxon>
        <taxon>Diphyllobothriidea</taxon>
        <taxon>Diphyllobothriidae</taxon>
        <taxon>Dibothriocephalus</taxon>
    </lineage>
</organism>
<evidence type="ECO:0000313" key="1">
    <source>
        <dbReference type="EMBL" id="VDN16321.1"/>
    </source>
</evidence>
<proteinExistence type="predicted"/>
<sequence length="94" mass="10204">MCVLVARRQSVWPITFKDDSHENHLVDAVLLATLTHVGPSPLAAIRVLVRQSTSSNLFSTTSLQNKLFLPPGTSLLLFQHGAGPEDCNGKGFAY</sequence>
<reference evidence="1 2" key="1">
    <citation type="submission" date="2018-11" db="EMBL/GenBank/DDBJ databases">
        <authorList>
            <consortium name="Pathogen Informatics"/>
        </authorList>
    </citation>
    <scope>NUCLEOTIDE SEQUENCE [LARGE SCALE GENOMIC DNA]</scope>
</reference>
<dbReference type="AlphaFoldDB" id="A0A3P7MEL0"/>
<keyword evidence="2" id="KW-1185">Reference proteome</keyword>
<dbReference type="EMBL" id="UYRU01065435">
    <property type="protein sequence ID" value="VDN16321.1"/>
    <property type="molecule type" value="Genomic_DNA"/>
</dbReference>
<accession>A0A3P7MEL0</accession>
<protein>
    <submittedName>
        <fullName evidence="1">Uncharacterized protein</fullName>
    </submittedName>
</protein>